<dbReference type="Proteomes" id="UP000057820">
    <property type="component" value="Chromosome 1"/>
</dbReference>
<dbReference type="KEGG" id="nfr:ERS450000_01187"/>
<keyword evidence="1" id="KW-0732">Signal</keyword>
<feature type="chain" id="PRO_5005221587" description="Secreted protein" evidence="1">
    <location>
        <begin position="28"/>
        <end position="196"/>
    </location>
</feature>
<protein>
    <recommendedName>
        <fullName evidence="4">Secreted protein</fullName>
    </recommendedName>
</protein>
<dbReference type="EMBL" id="LN868938">
    <property type="protein sequence ID" value="CRY75161.1"/>
    <property type="molecule type" value="Genomic_DNA"/>
</dbReference>
<dbReference type="AlphaFoldDB" id="A0A0H5NYJ9"/>
<organism evidence="2 3">
    <name type="scientific">Nocardia farcinica</name>
    <dbReference type="NCBI Taxonomy" id="37329"/>
    <lineage>
        <taxon>Bacteria</taxon>
        <taxon>Bacillati</taxon>
        <taxon>Actinomycetota</taxon>
        <taxon>Actinomycetes</taxon>
        <taxon>Mycobacteriales</taxon>
        <taxon>Nocardiaceae</taxon>
        <taxon>Nocardia</taxon>
    </lineage>
</organism>
<evidence type="ECO:0000313" key="3">
    <source>
        <dbReference type="Proteomes" id="UP000057820"/>
    </source>
</evidence>
<evidence type="ECO:0000256" key="1">
    <source>
        <dbReference type="SAM" id="SignalP"/>
    </source>
</evidence>
<name>A0A0H5NYJ9_NOCFR</name>
<reference evidence="3" key="1">
    <citation type="submission" date="2015-03" db="EMBL/GenBank/DDBJ databases">
        <authorList>
            <consortium name="Pathogen Informatics"/>
        </authorList>
    </citation>
    <scope>NUCLEOTIDE SEQUENCE [LARGE SCALE GENOMIC DNA]</scope>
    <source>
        <strain evidence="3">NCTC11134</strain>
    </source>
</reference>
<evidence type="ECO:0008006" key="4">
    <source>
        <dbReference type="Google" id="ProtNLM"/>
    </source>
</evidence>
<feature type="signal peptide" evidence="1">
    <location>
        <begin position="1"/>
        <end position="27"/>
    </location>
</feature>
<evidence type="ECO:0000313" key="2">
    <source>
        <dbReference type="EMBL" id="CRY75161.1"/>
    </source>
</evidence>
<sequence>MNLLRIVLSAVMVAVSFLVMDSAVAQAQTTDCSKRNPPFPDYDSSEILRNVITNRAGTVPIRRGFYCVPDAAAGDPAEEAKWGFGFGYDKARNRHNIPSLNAQEFVLKSSSSFKTPEGWNFIAFGREKVCNTGGRDCRVTKEQRVVGASSEKNSEEYYDMPAGNPVGLLTVYCDYGDPVRLKCEDWVNKALKNGRG</sequence>
<proteinExistence type="predicted"/>
<gene>
    <name evidence="2" type="ORF">ERS450000_01187</name>
</gene>
<accession>A0A0H5NYJ9</accession>
<dbReference type="RefSeq" id="WP_098755681.1">
    <property type="nucleotide sequence ID" value="NZ_CP031418.1"/>
</dbReference>